<feature type="active site" description="Charge relay system" evidence="9 10">
    <location>
        <position position="170"/>
    </location>
</feature>
<dbReference type="Gene3D" id="3.40.50.200">
    <property type="entry name" value="Peptidase S8/S53 domain"/>
    <property type="match status" value="1"/>
</dbReference>
<dbReference type="AlphaFoldDB" id="W4FGX0"/>
<keyword evidence="2 10" id="KW-0645">Protease</keyword>
<gene>
    <name evidence="14" type="ORF">H257_17425</name>
</gene>
<dbReference type="EMBL" id="KI913219">
    <property type="protein sequence ID" value="ETV66008.1"/>
    <property type="molecule type" value="Genomic_DNA"/>
</dbReference>
<dbReference type="PROSITE" id="PS51892">
    <property type="entry name" value="SUBTILASE"/>
    <property type="match status" value="1"/>
</dbReference>
<evidence type="ECO:0000256" key="9">
    <source>
        <dbReference type="PIRSR" id="PIRSR615500-1"/>
    </source>
</evidence>
<keyword evidence="5 10" id="KW-0720">Serine protease</keyword>
<feature type="region of interest" description="Disordered" evidence="11">
    <location>
        <begin position="479"/>
        <end position="570"/>
    </location>
</feature>
<dbReference type="PANTHER" id="PTHR43806:SF67">
    <property type="entry name" value="EGF-LIKE DOMAIN-CONTAINING PROTEIN"/>
    <property type="match status" value="1"/>
</dbReference>
<comment type="similarity">
    <text evidence="1 10">Belongs to the peptidase S8 family.</text>
</comment>
<dbReference type="CDD" id="cd01100">
    <property type="entry name" value="APPLE_Factor_XI_like"/>
    <property type="match status" value="2"/>
</dbReference>
<evidence type="ECO:0000256" key="4">
    <source>
        <dbReference type="ARBA" id="ARBA00022801"/>
    </source>
</evidence>
<evidence type="ECO:0000256" key="2">
    <source>
        <dbReference type="ARBA" id="ARBA00022670"/>
    </source>
</evidence>
<dbReference type="RefSeq" id="XP_009844527.1">
    <property type="nucleotide sequence ID" value="XM_009846225.1"/>
</dbReference>
<dbReference type="PRINTS" id="PR00723">
    <property type="entry name" value="SUBTILISIN"/>
</dbReference>
<feature type="domain" description="Apple" evidence="13">
    <location>
        <begin position="572"/>
        <end position="647"/>
    </location>
</feature>
<dbReference type="InterPro" id="IPR003609">
    <property type="entry name" value="Pan_app"/>
</dbReference>
<dbReference type="PROSITE" id="PS00138">
    <property type="entry name" value="SUBTILASE_SER"/>
    <property type="match status" value="1"/>
</dbReference>
<dbReference type="InterPro" id="IPR050131">
    <property type="entry name" value="Peptidase_S8_subtilisin-like"/>
</dbReference>
<evidence type="ECO:0000256" key="8">
    <source>
        <dbReference type="ARBA" id="ARBA00023619"/>
    </source>
</evidence>
<dbReference type="OrthoDB" id="206201at2759"/>
<dbReference type="STRING" id="112090.W4FGX0"/>
<evidence type="ECO:0000256" key="6">
    <source>
        <dbReference type="ARBA" id="ARBA00023157"/>
    </source>
</evidence>
<evidence type="ECO:0000256" key="5">
    <source>
        <dbReference type="ARBA" id="ARBA00022825"/>
    </source>
</evidence>
<keyword evidence="12" id="KW-0732">Signal</keyword>
<evidence type="ECO:0000256" key="12">
    <source>
        <dbReference type="SAM" id="SignalP"/>
    </source>
</evidence>
<protein>
    <recommendedName>
        <fullName evidence="8">subtilisin</fullName>
        <ecNumber evidence="8">3.4.21.62</ecNumber>
    </recommendedName>
</protein>
<proteinExistence type="inferred from homology"/>
<dbReference type="InterPro" id="IPR000177">
    <property type="entry name" value="Apple"/>
</dbReference>
<dbReference type="GO" id="GO:0004252">
    <property type="term" value="F:serine-type endopeptidase activity"/>
    <property type="evidence" value="ECO:0007669"/>
    <property type="project" value="UniProtKB-UniRule"/>
</dbReference>
<accession>W4FGX0</accession>
<keyword evidence="3" id="KW-0677">Repeat</keyword>
<dbReference type="InterPro" id="IPR000209">
    <property type="entry name" value="Peptidase_S8/S53_dom"/>
</dbReference>
<dbReference type="GO" id="GO:0005576">
    <property type="term" value="C:extracellular region"/>
    <property type="evidence" value="ECO:0007669"/>
    <property type="project" value="InterPro"/>
</dbReference>
<feature type="signal peptide" evidence="12">
    <location>
        <begin position="1"/>
        <end position="16"/>
    </location>
</feature>
<name>W4FGX0_APHAT</name>
<evidence type="ECO:0000256" key="1">
    <source>
        <dbReference type="ARBA" id="ARBA00011073"/>
    </source>
</evidence>
<keyword evidence="6" id="KW-1015">Disulfide bond</keyword>
<keyword evidence="4 10" id="KW-0378">Hydrolase</keyword>
<dbReference type="SMART" id="SM00223">
    <property type="entry name" value="APPLE"/>
    <property type="match status" value="2"/>
</dbReference>
<evidence type="ECO:0000256" key="10">
    <source>
        <dbReference type="PROSITE-ProRule" id="PRU01240"/>
    </source>
</evidence>
<dbReference type="InterPro" id="IPR036852">
    <property type="entry name" value="Peptidase_S8/S53_dom_sf"/>
</dbReference>
<feature type="domain" description="Apple" evidence="13">
    <location>
        <begin position="650"/>
        <end position="709"/>
    </location>
</feature>
<evidence type="ECO:0000256" key="7">
    <source>
        <dbReference type="ARBA" id="ARBA00023529"/>
    </source>
</evidence>
<dbReference type="EC" id="3.4.21.62" evidence="8"/>
<dbReference type="Pfam" id="PF14295">
    <property type="entry name" value="PAN_4"/>
    <property type="match status" value="2"/>
</dbReference>
<dbReference type="Pfam" id="PF00082">
    <property type="entry name" value="Peptidase_S8"/>
    <property type="match status" value="1"/>
</dbReference>
<feature type="active site" description="Charge relay system" evidence="9 10">
    <location>
        <position position="391"/>
    </location>
</feature>
<sequence>MKVAVALSFMAAVVQAKVSVSVRRELEAKPVVDAIAYFYGVNVNTLAFTEGENRKQTLFNALNNDVVTIESTLKSVLDNVERKVVHTSWLIGASFLTGLTKEDIEKLSKNPNVRKITGRFTTTLDEPLTDAASTTLSANEDTPQWGVDTVGAPSIWKYFTGKGVVVGSIDTGAAYSHIALKDNWRSNKGWFNPYNGTAHPLPIDSAQHGTHTIGTIVGKYGIGVAPDAQWISCMGLYVNSGDDVSLAKCAEFMVCPTRLDGTHPECKLGADVINNSWGGQGDYDDFYEASITAWRAVGITPIFSNGNSGPVCKSTGFPGGYQRVISVGAIGSYTDERNKLAFFSSKGPVVSKAANGTLTTIIKPDISAPGFFTLSANAKNLTGYVRMAGTSMSGPHVAGVVALLKSAQSDLTYDEIYAYITKTADRDILEPEPAQWTRPDGSVIAPGSPNCGGVSDKAWPNNRFGYGRINVGTILRDGKLNDTPTKQPTTILPTTTVATPTTTTSPATTPCPTHVTPKPTGTTPCPTNVTPKPTGTPATTPCPTNVTPKPTGTTPCPTNATPTPTTTKPSVCDKPVDGVDYYGNDIKSTQRSNSDDCCDDCAKTPGCVVYVWTPWNDGTCFLKWKAGKSAPYWGAKAAKVTKSVGSCQAAQANVDYYGNDIARISADKDDCCALCLTADNCKGYSHYQGHCYLKGELGYASAKAGVTSGVRN</sequence>
<evidence type="ECO:0000259" key="13">
    <source>
        <dbReference type="SMART" id="SM00223"/>
    </source>
</evidence>
<feature type="active site" description="Charge relay system" evidence="9 10">
    <location>
        <position position="208"/>
    </location>
</feature>
<dbReference type="SUPFAM" id="SSF52743">
    <property type="entry name" value="Subtilisin-like"/>
    <property type="match status" value="1"/>
</dbReference>
<dbReference type="VEuPathDB" id="FungiDB:H257_17425"/>
<feature type="chain" id="PRO_5004841639" description="subtilisin" evidence="12">
    <location>
        <begin position="17"/>
        <end position="712"/>
    </location>
</feature>
<dbReference type="PANTHER" id="PTHR43806">
    <property type="entry name" value="PEPTIDASE S8"/>
    <property type="match status" value="1"/>
</dbReference>
<reference evidence="14" key="1">
    <citation type="submission" date="2013-12" db="EMBL/GenBank/DDBJ databases">
        <title>The Genome Sequence of Aphanomyces astaci APO3.</title>
        <authorList>
            <consortium name="The Broad Institute Genomics Platform"/>
            <person name="Russ C."/>
            <person name="Tyler B."/>
            <person name="van West P."/>
            <person name="Dieguez-Uribeondo J."/>
            <person name="Young S.K."/>
            <person name="Zeng Q."/>
            <person name="Gargeya S."/>
            <person name="Fitzgerald M."/>
            <person name="Abouelleil A."/>
            <person name="Alvarado L."/>
            <person name="Chapman S.B."/>
            <person name="Gainer-Dewar J."/>
            <person name="Goldberg J."/>
            <person name="Griggs A."/>
            <person name="Gujja S."/>
            <person name="Hansen M."/>
            <person name="Howarth C."/>
            <person name="Imamovic A."/>
            <person name="Ireland A."/>
            <person name="Larimer J."/>
            <person name="McCowan C."/>
            <person name="Murphy C."/>
            <person name="Pearson M."/>
            <person name="Poon T.W."/>
            <person name="Priest M."/>
            <person name="Roberts A."/>
            <person name="Saif S."/>
            <person name="Shea T."/>
            <person name="Sykes S."/>
            <person name="Wortman J."/>
            <person name="Nusbaum C."/>
            <person name="Birren B."/>
        </authorList>
    </citation>
    <scope>NUCLEOTIDE SEQUENCE [LARGE SCALE GENOMIC DNA]</scope>
    <source>
        <strain evidence="14">APO3</strain>
    </source>
</reference>
<evidence type="ECO:0000313" key="14">
    <source>
        <dbReference type="EMBL" id="ETV66008.1"/>
    </source>
</evidence>
<dbReference type="InterPro" id="IPR023828">
    <property type="entry name" value="Peptidase_S8_Ser-AS"/>
</dbReference>
<dbReference type="GO" id="GO:0006508">
    <property type="term" value="P:proteolysis"/>
    <property type="evidence" value="ECO:0007669"/>
    <property type="project" value="UniProtKB-KW"/>
</dbReference>
<evidence type="ECO:0000256" key="3">
    <source>
        <dbReference type="ARBA" id="ARBA00022737"/>
    </source>
</evidence>
<dbReference type="InterPro" id="IPR015500">
    <property type="entry name" value="Peptidase_S8_subtilisin-rel"/>
</dbReference>
<organism evidence="14">
    <name type="scientific">Aphanomyces astaci</name>
    <name type="common">Crayfish plague agent</name>
    <dbReference type="NCBI Taxonomy" id="112090"/>
    <lineage>
        <taxon>Eukaryota</taxon>
        <taxon>Sar</taxon>
        <taxon>Stramenopiles</taxon>
        <taxon>Oomycota</taxon>
        <taxon>Saprolegniomycetes</taxon>
        <taxon>Saprolegniales</taxon>
        <taxon>Verrucalvaceae</taxon>
        <taxon>Aphanomyces</taxon>
    </lineage>
</organism>
<dbReference type="GeneID" id="20819421"/>
<evidence type="ECO:0000256" key="11">
    <source>
        <dbReference type="SAM" id="MobiDB-lite"/>
    </source>
</evidence>
<feature type="compositionally biased region" description="Low complexity" evidence="11">
    <location>
        <begin position="483"/>
        <end position="569"/>
    </location>
</feature>
<dbReference type="Gene3D" id="3.50.4.10">
    <property type="entry name" value="Hepatocyte Growth Factor"/>
    <property type="match status" value="2"/>
</dbReference>
<comment type="catalytic activity">
    <reaction evidence="7">
        <text>Hydrolysis of proteins with broad specificity for peptide bonds, and a preference for a large uncharged residue in P1. Hydrolyzes peptide amides.</text>
        <dbReference type="EC" id="3.4.21.62"/>
    </reaction>
</comment>